<dbReference type="GeneID" id="66163215"/>
<proteinExistence type="predicted"/>
<dbReference type="AlphaFoldDB" id="A0A8D5ZJ39"/>
<gene>
    <name evidence="1" type="ORF">KN1_14980</name>
</gene>
<dbReference type="KEGG" id="csty:KN1_14980"/>
<sequence length="180" mass="21374">MKGSRMLQLINEAIEEIEKYGSCESAYYILKYLSNSQEDLCKRGEVKYDLTIDHLIFLSMNGKTSQKKYKLYVNAFFTYDVLSPYKVIQDPMFTFRWGKLYFIYSPRIDSHLSSLIKSNFMRVTRSQIKLTERGEEEMENIRASLTKEELRKLSDKLKEIEEMKLTDLKIYTKNYLFAKA</sequence>
<organism evidence="1 2">
    <name type="scientific">Stygiolobus caldivivus</name>
    <dbReference type="NCBI Taxonomy" id="2824673"/>
    <lineage>
        <taxon>Archaea</taxon>
        <taxon>Thermoproteota</taxon>
        <taxon>Thermoprotei</taxon>
        <taxon>Sulfolobales</taxon>
        <taxon>Sulfolobaceae</taxon>
        <taxon>Stygiolobus</taxon>
    </lineage>
</organism>
<evidence type="ECO:0000313" key="2">
    <source>
        <dbReference type="Proteomes" id="UP000825123"/>
    </source>
</evidence>
<name>A0A8D5ZJ39_9CREN</name>
<keyword evidence="2" id="KW-1185">Reference proteome</keyword>
<accession>A0A8D5ZJ39</accession>
<protein>
    <submittedName>
        <fullName evidence="1">Uncharacterized protein</fullName>
    </submittedName>
</protein>
<dbReference type="Proteomes" id="UP000825123">
    <property type="component" value="Chromosome"/>
</dbReference>
<dbReference type="RefSeq" id="WP_221286661.1">
    <property type="nucleotide sequence ID" value="NZ_AP024597.1"/>
</dbReference>
<reference evidence="1 2" key="1">
    <citation type="submission" date="2021-04" db="EMBL/GenBank/DDBJ databases">
        <title>Complete genome sequence of Stygiolobus sp. KN-1.</title>
        <authorList>
            <person name="Nakamura K."/>
            <person name="Sakai H."/>
            <person name="Kurosawa N."/>
        </authorList>
    </citation>
    <scope>NUCLEOTIDE SEQUENCE [LARGE SCALE GENOMIC DNA]</scope>
    <source>
        <strain evidence="1 2">KN-1</strain>
    </source>
</reference>
<evidence type="ECO:0000313" key="1">
    <source>
        <dbReference type="EMBL" id="BCU70201.1"/>
    </source>
</evidence>
<dbReference type="EMBL" id="AP024597">
    <property type="protein sequence ID" value="BCU70201.1"/>
    <property type="molecule type" value="Genomic_DNA"/>
</dbReference>